<dbReference type="SUPFAM" id="SSF52200">
    <property type="entry name" value="Toll/Interleukin receptor TIR domain"/>
    <property type="match status" value="1"/>
</dbReference>
<evidence type="ECO:0000256" key="3">
    <source>
        <dbReference type="ARBA" id="ARBA00022821"/>
    </source>
</evidence>
<name>A0AA38YT01_VITRO</name>
<dbReference type="Pfam" id="PF00560">
    <property type="entry name" value="LRR_1"/>
    <property type="match status" value="1"/>
</dbReference>
<keyword evidence="1" id="KW-0433">Leucine-rich repeat</keyword>
<protein>
    <recommendedName>
        <fullName evidence="4">TIR domain-containing protein</fullName>
    </recommendedName>
</protein>
<gene>
    <name evidence="5" type="ORF">PVL29_024903</name>
</gene>
<evidence type="ECO:0000313" key="5">
    <source>
        <dbReference type="EMBL" id="KAJ9676128.1"/>
    </source>
</evidence>
<dbReference type="AlphaFoldDB" id="A0AA38YT01"/>
<sequence>MASSSSSDWEFDVFLSFRGTDTRNTFTGHLNTALKSKGIRTFIDDKELRRGEDISSTLFTTIEKSRCSIVVLSEAYATSKWCLEELVKILECKRIIKQRVVPIFYHLEMHDLLQKMGWTIVTQTSKEPGKRSRLWMQDDICHVLEKNTGTKEVKGIFLNLFGLKEIHFTTEAFVRMNRLRLLKVYESNLSDDSDSESTSRKRQCKVRFSDDFEFHSDELRYLYWHEYPLQTLPSHFKPKNLVCLCMPYSQITELWKGSQVCENLKFLDLSNSKFLMETPDFSRITNLEELVLDGCTNLCHLHSSLGRLRKLAFLSVSNCIKLRDFPAIYELVSLQTLDLSGCSNLQKFPDISQHMPCLSKLYLDGTAITEIPASIAFASELVLLDLTNCKELKFLPSSIAKLTLLRILALSGCSKLGKFQQNSGNLDRLVELKADGSTIRQPPSSRAVLRNHKASASSLPRTSESISFLLSNLNLVRLNLSDCNIKSGKRLSHLGILSSLKSLNLSGNRFIHLPCIFEGLSNLSRLDLHDCRRLQTLPLLPPSVRILNASNCTSLESILPESVFMSFRDCLFGNCLRLMKYPSTMEPHIRSMATHVDQERWRSTYDEVRHDISIEVPQNWYSSTLGSNNNFLGLALSTVGWYPYCDLYTQNDPKSESSPLCCFTDGRTYQLEHTPIESDHLWLAYVPSFFSFSCEKWSCIKFSFGTSRECVVKSCKVCPVYIKGTINDHNKPIGSADQGSKSRSIPVRLGRVVSASTMVGTEPIPELDILSNKLG</sequence>
<proteinExistence type="predicted"/>
<dbReference type="Proteomes" id="UP001168098">
    <property type="component" value="Unassembled WGS sequence"/>
</dbReference>
<dbReference type="Gene3D" id="3.40.50.10140">
    <property type="entry name" value="Toll/interleukin-1 receptor homology (TIR) domain"/>
    <property type="match status" value="1"/>
</dbReference>
<keyword evidence="6" id="KW-1185">Reference proteome</keyword>
<dbReference type="InterPro" id="IPR044974">
    <property type="entry name" value="Disease_R_plants"/>
</dbReference>
<evidence type="ECO:0000256" key="1">
    <source>
        <dbReference type="ARBA" id="ARBA00022614"/>
    </source>
</evidence>
<dbReference type="SMART" id="SM00255">
    <property type="entry name" value="TIR"/>
    <property type="match status" value="1"/>
</dbReference>
<dbReference type="SMART" id="SM00369">
    <property type="entry name" value="LRR_TYP"/>
    <property type="match status" value="3"/>
</dbReference>
<dbReference type="Gene3D" id="3.80.10.10">
    <property type="entry name" value="Ribonuclease Inhibitor"/>
    <property type="match status" value="3"/>
</dbReference>
<reference evidence="5 6" key="1">
    <citation type="journal article" date="2023" name="BMC Biotechnol.">
        <title>Vitis rotundifolia cv Carlos genome sequencing.</title>
        <authorList>
            <person name="Huff M."/>
            <person name="Hulse-Kemp A."/>
            <person name="Scheffler B."/>
            <person name="Youngblood R."/>
            <person name="Simpson S."/>
            <person name="Babiker E."/>
            <person name="Staton M."/>
        </authorList>
    </citation>
    <scope>NUCLEOTIDE SEQUENCE [LARGE SCALE GENOMIC DNA]</scope>
    <source>
        <tissue evidence="5">Leaf</tissue>
    </source>
</reference>
<comment type="caution">
    <text evidence="5">The sequence shown here is derived from an EMBL/GenBank/DDBJ whole genome shotgun (WGS) entry which is preliminary data.</text>
</comment>
<keyword evidence="2" id="KW-0677">Repeat</keyword>
<organism evidence="5 6">
    <name type="scientific">Vitis rotundifolia</name>
    <name type="common">Muscadine grape</name>
    <dbReference type="NCBI Taxonomy" id="103349"/>
    <lineage>
        <taxon>Eukaryota</taxon>
        <taxon>Viridiplantae</taxon>
        <taxon>Streptophyta</taxon>
        <taxon>Embryophyta</taxon>
        <taxon>Tracheophyta</taxon>
        <taxon>Spermatophyta</taxon>
        <taxon>Magnoliopsida</taxon>
        <taxon>eudicotyledons</taxon>
        <taxon>Gunneridae</taxon>
        <taxon>Pentapetalae</taxon>
        <taxon>rosids</taxon>
        <taxon>Vitales</taxon>
        <taxon>Vitaceae</taxon>
        <taxon>Viteae</taxon>
        <taxon>Vitis</taxon>
    </lineage>
</organism>
<dbReference type="FunFam" id="3.80.10.10:FF:000386">
    <property type="entry name" value="Disease resistance protein RPS4"/>
    <property type="match status" value="1"/>
</dbReference>
<dbReference type="EMBL" id="JARBHA010000018">
    <property type="protein sequence ID" value="KAJ9676128.1"/>
    <property type="molecule type" value="Genomic_DNA"/>
</dbReference>
<dbReference type="Pfam" id="PF23286">
    <property type="entry name" value="LRR_13"/>
    <property type="match status" value="1"/>
</dbReference>
<dbReference type="GO" id="GO:0006952">
    <property type="term" value="P:defense response"/>
    <property type="evidence" value="ECO:0007669"/>
    <property type="project" value="InterPro"/>
</dbReference>
<evidence type="ECO:0000256" key="2">
    <source>
        <dbReference type="ARBA" id="ARBA00022737"/>
    </source>
</evidence>
<dbReference type="InterPro" id="IPR000157">
    <property type="entry name" value="TIR_dom"/>
</dbReference>
<feature type="domain" description="TIR" evidence="4">
    <location>
        <begin position="9"/>
        <end position="142"/>
    </location>
</feature>
<dbReference type="InterPro" id="IPR032675">
    <property type="entry name" value="LRR_dom_sf"/>
</dbReference>
<dbReference type="SUPFAM" id="SSF52058">
    <property type="entry name" value="L domain-like"/>
    <property type="match status" value="1"/>
</dbReference>
<dbReference type="InterPro" id="IPR001611">
    <property type="entry name" value="Leu-rich_rpt"/>
</dbReference>
<dbReference type="InterPro" id="IPR003591">
    <property type="entry name" value="Leu-rich_rpt_typical-subtyp"/>
</dbReference>
<dbReference type="PANTHER" id="PTHR11017:SF479">
    <property type="entry name" value="DISEASE RESISTANCE PROTEIN (TIR-NBS-LRR CLASS) FAMILY"/>
    <property type="match status" value="1"/>
</dbReference>
<dbReference type="Pfam" id="PF01582">
    <property type="entry name" value="TIR"/>
    <property type="match status" value="1"/>
</dbReference>
<evidence type="ECO:0000313" key="6">
    <source>
        <dbReference type="Proteomes" id="UP001168098"/>
    </source>
</evidence>
<dbReference type="PROSITE" id="PS50104">
    <property type="entry name" value="TIR"/>
    <property type="match status" value="1"/>
</dbReference>
<dbReference type="InterPro" id="IPR058546">
    <property type="entry name" value="RPS4B/Roq1-like_LRR"/>
</dbReference>
<keyword evidence="3" id="KW-0611">Plant defense</keyword>
<dbReference type="GO" id="GO:0007165">
    <property type="term" value="P:signal transduction"/>
    <property type="evidence" value="ECO:0007669"/>
    <property type="project" value="InterPro"/>
</dbReference>
<dbReference type="InterPro" id="IPR035897">
    <property type="entry name" value="Toll_tir_struct_dom_sf"/>
</dbReference>
<evidence type="ECO:0000259" key="4">
    <source>
        <dbReference type="PROSITE" id="PS50104"/>
    </source>
</evidence>
<accession>A0AA38YT01</accession>
<dbReference type="PANTHER" id="PTHR11017">
    <property type="entry name" value="LEUCINE-RICH REPEAT-CONTAINING PROTEIN"/>
    <property type="match status" value="1"/>
</dbReference>